<accession>A0A1M7GL43</accession>
<dbReference type="STRING" id="1123231.SAMN02745189_01678"/>
<feature type="domain" description="Fido" evidence="4">
    <location>
        <begin position="109"/>
        <end position="278"/>
    </location>
</feature>
<sequence length="377" mass="43184">MTLKGIQYLPPVVSLENALKLYKSVAQINSLIGSLNAQIKSSVVSTQMIQLLTLTESVQSTRIEGTQVTFLDIIEETSKERKSTEVNEVMNYRDALHYGVDYINQGQPITTRLIHELHKILMGRDTRGTTISSGEFRKIQNFIGPSNDIKDAVYIPVPANEIDVYMTNWEYYINSSRHSTFNNNVSPGHTLLDENSDPLIKTAIMHAQFESIHPYLDGNGRMGRILIMLNMMAESAVDSPIFFVSEELERERLRYYNLLNSVRGESPDWYKWIHFFLEACRRMTVNLMHKFEQVDLLARDGMQKINSATGSMINDVWLYTFTRPNITVAQAALDLNISENTARTHLNKLASLEMIDTDSSRTRNKVYVNYDLLQILR</sequence>
<evidence type="ECO:0000313" key="6">
    <source>
        <dbReference type="Proteomes" id="UP000184206"/>
    </source>
</evidence>
<name>A0A1M7GL43_9BACL</name>
<keyword evidence="6" id="KW-1185">Reference proteome</keyword>
<dbReference type="Proteomes" id="UP000184206">
    <property type="component" value="Unassembled WGS sequence"/>
</dbReference>
<dbReference type="SUPFAM" id="SSF140931">
    <property type="entry name" value="Fic-like"/>
    <property type="match status" value="1"/>
</dbReference>
<dbReference type="EMBL" id="FRCF01000006">
    <property type="protein sequence ID" value="SHM16931.1"/>
    <property type="molecule type" value="Genomic_DNA"/>
</dbReference>
<dbReference type="RefSeq" id="WP_072710121.1">
    <property type="nucleotide sequence ID" value="NZ_FRCF01000006.1"/>
</dbReference>
<evidence type="ECO:0000256" key="1">
    <source>
        <dbReference type="PIRSR" id="PIRSR038925-1"/>
    </source>
</evidence>
<dbReference type="GO" id="GO:0005524">
    <property type="term" value="F:ATP binding"/>
    <property type="evidence" value="ECO:0007669"/>
    <property type="project" value="UniProtKB-KW"/>
</dbReference>
<dbReference type="Pfam" id="PF02661">
    <property type="entry name" value="Fic"/>
    <property type="match status" value="1"/>
</dbReference>
<gene>
    <name evidence="5" type="ORF">SAMN02745189_01678</name>
</gene>
<dbReference type="InterPro" id="IPR026287">
    <property type="entry name" value="SoFic-like"/>
</dbReference>
<dbReference type="PROSITE" id="PS51459">
    <property type="entry name" value="FIDO"/>
    <property type="match status" value="1"/>
</dbReference>
<dbReference type="PANTHER" id="PTHR13504:SF38">
    <property type="entry name" value="FIDO DOMAIN-CONTAINING PROTEIN"/>
    <property type="match status" value="1"/>
</dbReference>
<feature type="binding site" evidence="3">
    <location>
        <begin position="217"/>
        <end position="224"/>
    </location>
    <ligand>
        <name>ATP</name>
        <dbReference type="ChEBI" id="CHEBI:30616"/>
    </ligand>
</feature>
<feature type="binding site" evidence="1">
    <location>
        <begin position="218"/>
        <end position="224"/>
    </location>
    <ligand>
        <name>ATP</name>
        <dbReference type="ChEBI" id="CHEBI:30616"/>
    </ligand>
</feature>
<keyword evidence="1" id="KW-0547">Nucleotide-binding</keyword>
<dbReference type="PANTHER" id="PTHR13504">
    <property type="entry name" value="FIDO DOMAIN-CONTAINING PROTEIN DDB_G0283145"/>
    <property type="match status" value="1"/>
</dbReference>
<evidence type="ECO:0000256" key="3">
    <source>
        <dbReference type="PIRSR" id="PIRSR640198-2"/>
    </source>
</evidence>
<evidence type="ECO:0000259" key="4">
    <source>
        <dbReference type="PROSITE" id="PS51459"/>
    </source>
</evidence>
<dbReference type="InterPro" id="IPR040198">
    <property type="entry name" value="Fido_containing"/>
</dbReference>
<dbReference type="Gene3D" id="1.10.3290.10">
    <property type="entry name" value="Fido-like domain"/>
    <property type="match status" value="1"/>
</dbReference>
<dbReference type="PIRSF" id="PIRSF038925">
    <property type="entry name" value="AMP-prot_trans"/>
    <property type="match status" value="1"/>
</dbReference>
<dbReference type="OrthoDB" id="9813719at2"/>
<feature type="binding site" evidence="1">
    <location>
        <position position="255"/>
    </location>
    <ligand>
        <name>ATP</name>
        <dbReference type="ChEBI" id="CHEBI:30616"/>
    </ligand>
</feature>
<evidence type="ECO:0000313" key="5">
    <source>
        <dbReference type="EMBL" id="SHM16931.1"/>
    </source>
</evidence>
<organism evidence="5 6">
    <name type="scientific">Lacicoccus alkaliphilus DSM 16010</name>
    <dbReference type="NCBI Taxonomy" id="1123231"/>
    <lineage>
        <taxon>Bacteria</taxon>
        <taxon>Bacillati</taxon>
        <taxon>Bacillota</taxon>
        <taxon>Bacilli</taxon>
        <taxon>Bacillales</taxon>
        <taxon>Salinicoccaceae</taxon>
        <taxon>Lacicoccus</taxon>
    </lineage>
</organism>
<proteinExistence type="predicted"/>
<feature type="active site" evidence="2">
    <location>
        <position position="213"/>
    </location>
</feature>
<feature type="binding site" evidence="1">
    <location>
        <position position="64"/>
    </location>
    <ligand>
        <name>ATP</name>
        <dbReference type="ChEBI" id="CHEBI:30616"/>
    </ligand>
</feature>
<feature type="binding site" evidence="1">
    <location>
        <position position="213"/>
    </location>
    <ligand>
        <name>ATP</name>
        <dbReference type="ChEBI" id="CHEBI:30616"/>
    </ligand>
</feature>
<keyword evidence="1" id="KW-0067">ATP-binding</keyword>
<dbReference type="InterPro" id="IPR003812">
    <property type="entry name" value="Fido"/>
</dbReference>
<dbReference type="Pfam" id="PF13784">
    <property type="entry name" value="Fic_N"/>
    <property type="match status" value="1"/>
</dbReference>
<feature type="binding site" evidence="3">
    <location>
        <begin position="255"/>
        <end position="256"/>
    </location>
    <ligand>
        <name>ATP</name>
        <dbReference type="ChEBI" id="CHEBI:30616"/>
    </ligand>
</feature>
<dbReference type="AlphaFoldDB" id="A0A1M7GL43"/>
<dbReference type="InterPro" id="IPR025758">
    <property type="entry name" value="Fic/DOC_N"/>
</dbReference>
<evidence type="ECO:0000256" key="2">
    <source>
        <dbReference type="PIRSR" id="PIRSR640198-1"/>
    </source>
</evidence>
<protein>
    <submittedName>
        <fullName evidence="5">Fic family protein</fullName>
    </submittedName>
</protein>
<reference evidence="5 6" key="1">
    <citation type="submission" date="2016-11" db="EMBL/GenBank/DDBJ databases">
        <authorList>
            <person name="Jaros S."/>
            <person name="Januszkiewicz K."/>
            <person name="Wedrychowicz H."/>
        </authorList>
    </citation>
    <scope>NUCLEOTIDE SEQUENCE [LARGE SCALE GENOMIC DNA]</scope>
    <source>
        <strain evidence="5 6">DSM 16010</strain>
    </source>
</reference>
<dbReference type="InterPro" id="IPR036597">
    <property type="entry name" value="Fido-like_dom_sf"/>
</dbReference>